<evidence type="ECO:0000313" key="1">
    <source>
        <dbReference type="EMBL" id="KAI0042099.1"/>
    </source>
</evidence>
<accession>A0ACB8RD36</accession>
<proteinExistence type="predicted"/>
<keyword evidence="2" id="KW-1185">Reference proteome</keyword>
<reference evidence="1" key="2">
    <citation type="journal article" date="2022" name="New Phytol.">
        <title>Evolutionary transition to the ectomycorrhizal habit in the genomes of a hyperdiverse lineage of mushroom-forming fungi.</title>
        <authorList>
            <person name="Looney B."/>
            <person name="Miyauchi S."/>
            <person name="Morin E."/>
            <person name="Drula E."/>
            <person name="Courty P.E."/>
            <person name="Kohler A."/>
            <person name="Kuo A."/>
            <person name="LaButti K."/>
            <person name="Pangilinan J."/>
            <person name="Lipzen A."/>
            <person name="Riley R."/>
            <person name="Andreopoulos W."/>
            <person name="He G."/>
            <person name="Johnson J."/>
            <person name="Nolan M."/>
            <person name="Tritt A."/>
            <person name="Barry K.W."/>
            <person name="Grigoriev I.V."/>
            <person name="Nagy L.G."/>
            <person name="Hibbett D."/>
            <person name="Henrissat B."/>
            <person name="Matheny P.B."/>
            <person name="Labbe J."/>
            <person name="Martin F.M."/>
        </authorList>
    </citation>
    <scope>NUCLEOTIDE SEQUENCE</scope>
    <source>
        <strain evidence="1">FP105234-sp</strain>
    </source>
</reference>
<comment type="caution">
    <text evidence="1">The sequence shown here is derived from an EMBL/GenBank/DDBJ whole genome shotgun (WGS) entry which is preliminary data.</text>
</comment>
<dbReference type="Proteomes" id="UP000814033">
    <property type="component" value="Unassembled WGS sequence"/>
</dbReference>
<dbReference type="EMBL" id="MU276084">
    <property type="protein sequence ID" value="KAI0042099.1"/>
    <property type="molecule type" value="Genomic_DNA"/>
</dbReference>
<evidence type="ECO:0000313" key="2">
    <source>
        <dbReference type="Proteomes" id="UP000814033"/>
    </source>
</evidence>
<organism evidence="1 2">
    <name type="scientific">Auriscalpium vulgare</name>
    <dbReference type="NCBI Taxonomy" id="40419"/>
    <lineage>
        <taxon>Eukaryota</taxon>
        <taxon>Fungi</taxon>
        <taxon>Dikarya</taxon>
        <taxon>Basidiomycota</taxon>
        <taxon>Agaricomycotina</taxon>
        <taxon>Agaricomycetes</taxon>
        <taxon>Russulales</taxon>
        <taxon>Auriscalpiaceae</taxon>
        <taxon>Auriscalpium</taxon>
    </lineage>
</organism>
<reference evidence="1" key="1">
    <citation type="submission" date="2021-02" db="EMBL/GenBank/DDBJ databases">
        <authorList>
            <consortium name="DOE Joint Genome Institute"/>
            <person name="Ahrendt S."/>
            <person name="Looney B.P."/>
            <person name="Miyauchi S."/>
            <person name="Morin E."/>
            <person name="Drula E."/>
            <person name="Courty P.E."/>
            <person name="Chicoki N."/>
            <person name="Fauchery L."/>
            <person name="Kohler A."/>
            <person name="Kuo A."/>
            <person name="Labutti K."/>
            <person name="Pangilinan J."/>
            <person name="Lipzen A."/>
            <person name="Riley R."/>
            <person name="Andreopoulos W."/>
            <person name="He G."/>
            <person name="Johnson J."/>
            <person name="Barry K.W."/>
            <person name="Grigoriev I.V."/>
            <person name="Nagy L."/>
            <person name="Hibbett D."/>
            <person name="Henrissat B."/>
            <person name="Matheny P.B."/>
            <person name="Labbe J."/>
            <person name="Martin F."/>
        </authorList>
    </citation>
    <scope>NUCLEOTIDE SEQUENCE</scope>
    <source>
        <strain evidence="1">FP105234-sp</strain>
    </source>
</reference>
<sequence length="613" mass="68476">MNAIVRYFGLRQTDANLATQPQDDQSKRRLIKRDMDAQKMATSSEGGPTSTMEAWLSTLRSQLSHVDSSSPEMLSALLNERAAVKSLLSIVDAQINARAPVSRLPPELVVNILSYCMVDGIRAMAYVPTTAPWVRFTWVCRRWRHIMLASPMFWCNFVLPLPPKWSRAMLARSQNLPLSISCSYHVSPSPKQSPAWFLPFDTLERVRSMRMFDLIGSGSAAFYSRLLSTPAPILEVATFFSTPKHLPRDELFANSAPRLRHLDICHARILPLSSFSPILVYLKISNVSDPRQSLPDFIAALNRLSRIETLALEKCLGSFSSASRAPSPSQIAKLPSLECLQISGTVSECLNFLRHVQTPDAMILHVEANTDEGVDDFAALFPFLAPARGYTADPFRAIQIGVEGLMNLTIYARHNDVYADYLPWNRIFTFVWSDENTVWEFLPVLCEEAGMHNWRSLSIEVDSSETAEGPPPVEDWLGLLGAAKELQRLHAAGDAGNALCPTLSATMEHGTYGRASAGTLVWPQLHILELENLDLSYRYKAGEGRSWAECTGMRVDDVLLRELEHRQQRGAAALDKLHLRSCTVDSQWLRKVEGVVGSVFVENIDNEDFGVIF</sequence>
<gene>
    <name evidence="1" type="ORF">FA95DRAFT_1682766</name>
</gene>
<protein>
    <submittedName>
        <fullName evidence="1">Uncharacterized protein</fullName>
    </submittedName>
</protein>
<name>A0ACB8RD36_9AGAM</name>